<evidence type="ECO:0000313" key="2">
    <source>
        <dbReference type="EMBL" id="QQO08330.1"/>
    </source>
</evidence>
<dbReference type="EMBL" id="CP067089">
    <property type="protein sequence ID" value="QQO08330.1"/>
    <property type="molecule type" value="Genomic_DNA"/>
</dbReference>
<dbReference type="Pfam" id="PF14052">
    <property type="entry name" value="Caps_assemb_Wzi"/>
    <property type="match status" value="1"/>
</dbReference>
<dbReference type="InterPro" id="IPR038636">
    <property type="entry name" value="Wzi_sf"/>
</dbReference>
<proteinExistence type="predicted"/>
<sequence>MVKKRMLCLAGIALFAAASLFPAPYTVISPGDPVLEDLRFVVRESGKSFTSLTPPLSKHEVLLILEGIDEGRLSESGRKAYRSVLQAVNPVPLLQTGFFGFDVHGEAALEGRWRSDSDIPWMKKEKTSSSVLSLPVDLYFGERLYGTIVPVLRSDPSFYDNGTNWGTNVPYETERIDLNMPFKAFMAAGGPWWNFQIGRDRLDFGSGITGNLAVSDTPDYYDFARISLFSSNIKYTFLLSQFPMALKGLIADGFTHPDMNDSTGTTQRYLYFHRIDVRLFERLSIGLSEGVMVGNSPPELRFMSPLAVFHSYFGWNDYDQTDGDLVGSMLSLDLEWAIMPSLTLYGQFVMNDYATPYERKNWPDSVSPNGLGWLAGLEYVRDIHTWRTSFFGEFMYGDPYLYVLSSPYASFISMRRLSHLTSKDPVYSWIGYPDGRDALHVTLGATVYKAPVKLGARLSFSSQGEHGVSWDWTKGEDAVNQRSPSGTAENTFKASADAEWEILRGLKLSAYLGGTFIYNYEHSGGERRIGAEAGLAVSYFY</sequence>
<evidence type="ECO:0008006" key="4">
    <source>
        <dbReference type="Google" id="ProtNLM"/>
    </source>
</evidence>
<dbReference type="Proteomes" id="UP000595917">
    <property type="component" value="Chromosome"/>
</dbReference>
<evidence type="ECO:0000313" key="3">
    <source>
        <dbReference type="Proteomes" id="UP000595917"/>
    </source>
</evidence>
<organism evidence="2 3">
    <name type="scientific">Breznakiella homolactica</name>
    <dbReference type="NCBI Taxonomy" id="2798577"/>
    <lineage>
        <taxon>Bacteria</taxon>
        <taxon>Pseudomonadati</taxon>
        <taxon>Spirochaetota</taxon>
        <taxon>Spirochaetia</taxon>
        <taxon>Spirochaetales</taxon>
        <taxon>Breznakiellaceae</taxon>
        <taxon>Breznakiella</taxon>
    </lineage>
</organism>
<evidence type="ECO:0000256" key="1">
    <source>
        <dbReference type="SAM" id="SignalP"/>
    </source>
</evidence>
<dbReference type="AlphaFoldDB" id="A0A7T8B9V3"/>
<gene>
    <name evidence="2" type="ORF">JFL75_15535</name>
</gene>
<keyword evidence="1" id="KW-0732">Signal</keyword>
<dbReference type="KEGG" id="bhc:JFL75_15535"/>
<accession>A0A7T8B9V3</accession>
<protein>
    <recommendedName>
        <fullName evidence="4">Capsule assembly protein Wzi</fullName>
    </recommendedName>
</protein>
<dbReference type="InterPro" id="IPR026950">
    <property type="entry name" value="Caps_assemb_Wzi"/>
</dbReference>
<dbReference type="Gene3D" id="2.40.160.130">
    <property type="entry name" value="Capsule assembly protein Wzi"/>
    <property type="match status" value="1"/>
</dbReference>
<feature type="signal peptide" evidence="1">
    <location>
        <begin position="1"/>
        <end position="22"/>
    </location>
</feature>
<feature type="chain" id="PRO_5030656973" description="Capsule assembly protein Wzi" evidence="1">
    <location>
        <begin position="23"/>
        <end position="541"/>
    </location>
</feature>
<reference evidence="2" key="1">
    <citation type="submission" date="2021-01" db="EMBL/GenBank/DDBJ databases">
        <title>Description of Breznakiella homolactica.</title>
        <authorList>
            <person name="Song Y."/>
            <person name="Brune A."/>
        </authorList>
    </citation>
    <scope>NUCLEOTIDE SEQUENCE</scope>
    <source>
        <strain evidence="2">RmG30</strain>
    </source>
</reference>
<keyword evidence="3" id="KW-1185">Reference proteome</keyword>
<dbReference type="RefSeq" id="WP_215625636.1">
    <property type="nucleotide sequence ID" value="NZ_CP067089.2"/>
</dbReference>
<name>A0A7T8B9V3_9SPIR</name>